<dbReference type="CDD" id="cd18532">
    <property type="entry name" value="BACK_RHOBTB3"/>
    <property type="match status" value="1"/>
</dbReference>
<dbReference type="Gene3D" id="3.30.710.10">
    <property type="entry name" value="Potassium Channel Kv1.1, Chain A"/>
    <property type="match status" value="2"/>
</dbReference>
<dbReference type="EMBL" id="JAACNH010000001">
    <property type="protein sequence ID" value="KAG8456365.1"/>
    <property type="molecule type" value="Genomic_DNA"/>
</dbReference>
<organism evidence="2 3">
    <name type="scientific">Hymenochirus boettgeri</name>
    <name type="common">Congo dwarf clawed frog</name>
    <dbReference type="NCBI Taxonomy" id="247094"/>
    <lineage>
        <taxon>Eukaryota</taxon>
        <taxon>Metazoa</taxon>
        <taxon>Chordata</taxon>
        <taxon>Craniata</taxon>
        <taxon>Vertebrata</taxon>
        <taxon>Euteleostomi</taxon>
        <taxon>Amphibia</taxon>
        <taxon>Batrachia</taxon>
        <taxon>Anura</taxon>
        <taxon>Pipoidea</taxon>
        <taxon>Pipidae</taxon>
        <taxon>Pipinae</taxon>
        <taxon>Hymenochirus</taxon>
    </lineage>
</organism>
<protein>
    <recommendedName>
        <fullName evidence="1">BTB domain-containing protein</fullName>
    </recommendedName>
</protein>
<dbReference type="InterPro" id="IPR000210">
    <property type="entry name" value="BTB/POZ_dom"/>
</dbReference>
<gene>
    <name evidence="2" type="ORF">GDO86_002227</name>
</gene>
<evidence type="ECO:0000313" key="3">
    <source>
        <dbReference type="Proteomes" id="UP000812440"/>
    </source>
</evidence>
<reference evidence="2" key="1">
    <citation type="thesis" date="2020" institute="ProQuest LLC" country="789 East Eisenhower Parkway, Ann Arbor, MI, USA">
        <title>Comparative Genomics and Chromosome Evolution.</title>
        <authorList>
            <person name="Mudd A.B."/>
        </authorList>
    </citation>
    <scope>NUCLEOTIDE SEQUENCE</scope>
    <source>
        <strain evidence="2">Female2</strain>
        <tissue evidence="2">Blood</tissue>
    </source>
</reference>
<feature type="domain" description="BTB" evidence="1">
    <location>
        <begin position="398"/>
        <end position="459"/>
    </location>
</feature>
<dbReference type="AlphaFoldDB" id="A0A8T2KG17"/>
<accession>A0A8T2KG17</accession>
<dbReference type="InterPro" id="IPR011333">
    <property type="entry name" value="SKP1/BTB/POZ_sf"/>
</dbReference>
<name>A0A8T2KG17_9PIPI</name>
<dbReference type="PANTHER" id="PTHR24413">
    <property type="entry name" value="SPECKLE-TYPE POZ PROTEIN"/>
    <property type="match status" value="1"/>
</dbReference>
<keyword evidence="3" id="KW-1185">Reference proteome</keyword>
<evidence type="ECO:0000313" key="2">
    <source>
        <dbReference type="EMBL" id="KAG8456365.1"/>
    </source>
</evidence>
<evidence type="ECO:0000259" key="1">
    <source>
        <dbReference type="PROSITE" id="PS50097"/>
    </source>
</evidence>
<dbReference type="Proteomes" id="UP000812440">
    <property type="component" value="Chromosome 1"/>
</dbReference>
<proteinExistence type="predicted"/>
<feature type="non-terminal residue" evidence="2">
    <location>
        <position position="589"/>
    </location>
</feature>
<dbReference type="Pfam" id="PF00651">
    <property type="entry name" value="BTB"/>
    <property type="match status" value="1"/>
</dbReference>
<comment type="caution">
    <text evidence="2">The sequence shown here is derived from an EMBL/GenBank/DDBJ whole genome shotgun (WGS) entry which is preliminary data.</text>
</comment>
<dbReference type="SMART" id="SM00225">
    <property type="entry name" value="BTB"/>
    <property type="match status" value="2"/>
</dbReference>
<feature type="domain" description="BTB" evidence="1">
    <location>
        <begin position="243"/>
        <end position="333"/>
    </location>
</feature>
<dbReference type="PROSITE" id="PS50097">
    <property type="entry name" value="BTB"/>
    <property type="match status" value="2"/>
</dbReference>
<dbReference type="SUPFAM" id="SSF54695">
    <property type="entry name" value="POZ domain"/>
    <property type="match status" value="2"/>
</dbReference>
<sequence>HILLLGNEKYRLSENTEQQSLASIYLHRRANSLLIEDNHPVFTVYQASVFGNVKIVFHECPSWDVFKSDLPTSQCILNQADIIIAKYCVNDKASYLDIKENFVPMIKQRFRHCSVPVILSAVGTRVNEVPPCTCPLCASDRGICVTASEGNRLSSDLAATFLELHTLNDFYVVSYFGRVLEYFIIQTLKLKSSEKNKKIIKNNQNLKVIPPKLEQPGKMPVIEEDPSKYESDFQGLLLNGQCVDVVFLTPSLEHAHAAHRIVLCSVSDVFMLLFGEKSARDIDDPSVVRTTSSLFSVCKEHSIADHHSPVRVIVKDPLFCLCLADILHFIYTGAHHWLLLEQRLRQKMKYCGDVAHVIHLVQSAVTFPSLGSCNFSYSPATSCFSDALQLFFNTPVLADIIFQVQDTTILAHRAVLIARCEVLAAMFSGKYLEASSSVIPVYGVSKDTFLCFIEYLYTDSCCPASILQAMSLLVCSEMYQVYRLQHLCEHYIITQLQSMPSRELAATSISIVSLLRKAKFHNSEHLSTWLLHFIAANFLIFSQKSDFQDLSAEERDFVDLHRWPSSVYLMQLGEYRRYIHSQKYKCILM</sequence>
<dbReference type="FunFam" id="3.30.710.10:FF:000076">
    <property type="entry name" value="rho-related BTB domain-containing protein 3"/>
    <property type="match status" value="1"/>
</dbReference>
<dbReference type="OrthoDB" id="10251809at2759"/>